<keyword evidence="6" id="KW-1185">Reference proteome</keyword>
<proteinExistence type="predicted"/>
<feature type="domain" description="HTH luxR-type" evidence="4">
    <location>
        <begin position="202"/>
        <end position="267"/>
    </location>
</feature>
<sequence>MPFAEPGCLENHVEPFHRTHDLVEPVTVRDVHDIRDCARALCNFAAEFDFRAALCGDIATSEPMVDAQGNVLAADAFGWLGDGERWWEDHRLALRSPLPRACRYEAEPFWCNAQGFHTLTPNPYLDEIGLTDFFESRFRARATIVVPVHLPFAQVSANCFIHRDLAKTDLTEEFAELGAILGLLTRRFISTYVSTMRSQKRRIPGNCDLTKREVECLRWAALGKTDREVSEIIGISHATVRYHLQRAAEKLESVNRTQTIFKAGQLGFLGASN</sequence>
<dbReference type="EMBL" id="JABBGM010000001">
    <property type="protein sequence ID" value="NML92153.1"/>
    <property type="molecule type" value="Genomic_DNA"/>
</dbReference>
<dbReference type="Pfam" id="PF00196">
    <property type="entry name" value="GerE"/>
    <property type="match status" value="1"/>
</dbReference>
<dbReference type="CDD" id="cd06170">
    <property type="entry name" value="LuxR_C_like"/>
    <property type="match status" value="1"/>
</dbReference>
<dbReference type="PANTHER" id="PTHR44688:SF16">
    <property type="entry name" value="DNA-BINDING TRANSCRIPTIONAL ACTIVATOR DEVR_DOSR"/>
    <property type="match status" value="1"/>
</dbReference>
<evidence type="ECO:0000313" key="5">
    <source>
        <dbReference type="EMBL" id="NML92153.1"/>
    </source>
</evidence>
<evidence type="ECO:0000313" key="6">
    <source>
        <dbReference type="Proteomes" id="UP000583556"/>
    </source>
</evidence>
<dbReference type="AlphaFoldDB" id="A0A7Y0G8K4"/>
<evidence type="ECO:0000259" key="4">
    <source>
        <dbReference type="PROSITE" id="PS50043"/>
    </source>
</evidence>
<dbReference type="GO" id="GO:0003677">
    <property type="term" value="F:DNA binding"/>
    <property type="evidence" value="ECO:0007669"/>
    <property type="project" value="UniProtKB-KW"/>
</dbReference>
<name>A0A7Y0G8K4_9SPHN</name>
<dbReference type="InterPro" id="IPR000792">
    <property type="entry name" value="Tscrpt_reg_LuxR_C"/>
</dbReference>
<dbReference type="InterPro" id="IPR036388">
    <property type="entry name" value="WH-like_DNA-bd_sf"/>
</dbReference>
<dbReference type="PANTHER" id="PTHR44688">
    <property type="entry name" value="DNA-BINDING TRANSCRIPTIONAL ACTIVATOR DEVR_DOSR"/>
    <property type="match status" value="1"/>
</dbReference>
<accession>A0A7Y0G8K4</accession>
<dbReference type="RefSeq" id="WP_169491430.1">
    <property type="nucleotide sequence ID" value="NZ_JABBGM010000001.1"/>
</dbReference>
<dbReference type="PRINTS" id="PR00038">
    <property type="entry name" value="HTHLUXR"/>
</dbReference>
<dbReference type="GO" id="GO:0006355">
    <property type="term" value="P:regulation of DNA-templated transcription"/>
    <property type="evidence" value="ECO:0007669"/>
    <property type="project" value="InterPro"/>
</dbReference>
<dbReference type="InterPro" id="IPR016032">
    <property type="entry name" value="Sig_transdc_resp-reg_C-effctor"/>
</dbReference>
<comment type="caution">
    <text evidence="5">The sequence shown here is derived from an EMBL/GenBank/DDBJ whole genome shotgun (WGS) entry which is preliminary data.</text>
</comment>
<keyword evidence="2" id="KW-0238">DNA-binding</keyword>
<dbReference type="SMART" id="SM00421">
    <property type="entry name" value="HTH_LUXR"/>
    <property type="match status" value="1"/>
</dbReference>
<evidence type="ECO:0000256" key="3">
    <source>
        <dbReference type="ARBA" id="ARBA00023163"/>
    </source>
</evidence>
<evidence type="ECO:0000256" key="1">
    <source>
        <dbReference type="ARBA" id="ARBA00023015"/>
    </source>
</evidence>
<protein>
    <submittedName>
        <fullName evidence="5">Helix-turn-helix transcriptional regulator</fullName>
    </submittedName>
</protein>
<keyword evidence="1" id="KW-0805">Transcription regulation</keyword>
<reference evidence="5 6" key="1">
    <citation type="submission" date="2020-04" db="EMBL/GenBank/DDBJ databases">
        <title>Novosphingobium sp. TW-4 isolated from soil.</title>
        <authorList>
            <person name="Dahal R.H."/>
            <person name="Chaudhary D.K."/>
        </authorList>
    </citation>
    <scope>NUCLEOTIDE SEQUENCE [LARGE SCALE GENOMIC DNA]</scope>
    <source>
        <strain evidence="5 6">TW-4</strain>
    </source>
</reference>
<keyword evidence="3" id="KW-0804">Transcription</keyword>
<dbReference type="PROSITE" id="PS50043">
    <property type="entry name" value="HTH_LUXR_2"/>
    <property type="match status" value="1"/>
</dbReference>
<dbReference type="Gene3D" id="1.10.10.10">
    <property type="entry name" value="Winged helix-like DNA-binding domain superfamily/Winged helix DNA-binding domain"/>
    <property type="match status" value="1"/>
</dbReference>
<evidence type="ECO:0000256" key="2">
    <source>
        <dbReference type="ARBA" id="ARBA00023125"/>
    </source>
</evidence>
<organism evidence="5 6">
    <name type="scientific">Novosphingobium olei</name>
    <dbReference type="NCBI Taxonomy" id="2728851"/>
    <lineage>
        <taxon>Bacteria</taxon>
        <taxon>Pseudomonadati</taxon>
        <taxon>Pseudomonadota</taxon>
        <taxon>Alphaproteobacteria</taxon>
        <taxon>Sphingomonadales</taxon>
        <taxon>Sphingomonadaceae</taxon>
        <taxon>Novosphingobium</taxon>
    </lineage>
</organism>
<dbReference type="Proteomes" id="UP000583556">
    <property type="component" value="Unassembled WGS sequence"/>
</dbReference>
<dbReference type="SUPFAM" id="SSF46894">
    <property type="entry name" value="C-terminal effector domain of the bipartite response regulators"/>
    <property type="match status" value="1"/>
</dbReference>
<gene>
    <name evidence="5" type="ORF">HHL27_00495</name>
</gene>